<dbReference type="Pfam" id="PF13469">
    <property type="entry name" value="Sulfotransfer_3"/>
    <property type="match status" value="1"/>
</dbReference>
<gene>
    <name evidence="2" type="ORF">ACFL27_10320</name>
</gene>
<proteinExistence type="predicted"/>
<sequence>MSTSPIFIVGCPRSGNGLMRNLLFSHPHLAISRETHFLVEFYEIYGDPQSEAEAFRLSQSILQLQWIRRWNLSLTAKDLSHYRSYTHIVTRLFEEFARQNNKPRWGDKTPQYVTGIPVLLKLFPSCKIIHMIRDGRDAALSWFNVNFGPRNVYCAAQQWKYYVSTGLAHGADLSAKNYFEVRYEDLLQQTEKTMRDVCTFIDEPYCEEILRPTIEVNDDRRISIWIPSKSHTYKPHIVENNVAKWKNQMSPAQKILFESVAGDLLHSLDYECDCVIRTISRIEKMFWRFHHLVLWVVAEVNRRNKLKWIYTDIFLKWVKLRKSLANRIHFL</sequence>
<evidence type="ECO:0000313" key="3">
    <source>
        <dbReference type="Proteomes" id="UP001594351"/>
    </source>
</evidence>
<keyword evidence="3" id="KW-1185">Reference proteome</keyword>
<reference evidence="2 3" key="1">
    <citation type="submission" date="2024-09" db="EMBL/GenBank/DDBJ databases">
        <title>Laminarin stimulates single cell rates of sulfate reduction while oxygen inhibits transcriptomic activity in coastal marine sediment.</title>
        <authorList>
            <person name="Lindsay M."/>
            <person name="Orcutt B."/>
            <person name="Emerson D."/>
            <person name="Stepanauskas R."/>
            <person name="D'Angelo T."/>
        </authorList>
    </citation>
    <scope>NUCLEOTIDE SEQUENCE [LARGE SCALE GENOMIC DNA]</scope>
    <source>
        <strain evidence="2">SAG AM-311-K15</strain>
    </source>
</reference>
<protein>
    <submittedName>
        <fullName evidence="2">Sulfotransferase</fullName>
        <ecNumber evidence="2">2.8.2.-</ecNumber>
    </submittedName>
</protein>
<dbReference type="Gene3D" id="3.40.50.300">
    <property type="entry name" value="P-loop containing nucleotide triphosphate hydrolases"/>
    <property type="match status" value="1"/>
</dbReference>
<evidence type="ECO:0000313" key="2">
    <source>
        <dbReference type="EMBL" id="MFC1850575.1"/>
    </source>
</evidence>
<dbReference type="PANTHER" id="PTHR12788">
    <property type="entry name" value="PROTEIN-TYROSINE SULFOTRANSFERASE 2"/>
    <property type="match status" value="1"/>
</dbReference>
<dbReference type="GO" id="GO:0016740">
    <property type="term" value="F:transferase activity"/>
    <property type="evidence" value="ECO:0007669"/>
    <property type="project" value="UniProtKB-KW"/>
</dbReference>
<dbReference type="InterPro" id="IPR027417">
    <property type="entry name" value="P-loop_NTPase"/>
</dbReference>
<dbReference type="SUPFAM" id="SSF52540">
    <property type="entry name" value="P-loop containing nucleoside triphosphate hydrolases"/>
    <property type="match status" value="1"/>
</dbReference>
<dbReference type="EC" id="2.8.2.-" evidence="2"/>
<keyword evidence="1 2" id="KW-0808">Transferase</keyword>
<organism evidence="2 3">
    <name type="scientific">candidate division CSSED10-310 bacterium</name>
    <dbReference type="NCBI Taxonomy" id="2855610"/>
    <lineage>
        <taxon>Bacteria</taxon>
        <taxon>Bacteria division CSSED10-310</taxon>
    </lineage>
</organism>
<dbReference type="PANTHER" id="PTHR12788:SF10">
    <property type="entry name" value="PROTEIN-TYROSINE SULFOTRANSFERASE"/>
    <property type="match status" value="1"/>
</dbReference>
<dbReference type="InterPro" id="IPR026634">
    <property type="entry name" value="TPST-like"/>
</dbReference>
<comment type="caution">
    <text evidence="2">The sequence shown here is derived from an EMBL/GenBank/DDBJ whole genome shotgun (WGS) entry which is preliminary data.</text>
</comment>
<accession>A0ABV6YWM4</accession>
<dbReference type="Proteomes" id="UP001594351">
    <property type="component" value="Unassembled WGS sequence"/>
</dbReference>
<name>A0ABV6YWM4_UNCC1</name>
<evidence type="ECO:0000256" key="1">
    <source>
        <dbReference type="ARBA" id="ARBA00022679"/>
    </source>
</evidence>
<dbReference type="EMBL" id="JBHPBY010000108">
    <property type="protein sequence ID" value="MFC1850575.1"/>
    <property type="molecule type" value="Genomic_DNA"/>
</dbReference>